<proteinExistence type="predicted"/>
<dbReference type="InterPro" id="IPR002145">
    <property type="entry name" value="CopG"/>
</dbReference>
<protein>
    <submittedName>
        <fullName evidence="2">Ribbon-helix-helix protein, CopG family</fullName>
    </submittedName>
</protein>
<feature type="domain" description="Ribbon-helix-helix protein CopG" evidence="1">
    <location>
        <begin position="12"/>
        <end position="51"/>
    </location>
</feature>
<organism evidence="2 3">
    <name type="scientific">Luteolibacter luteus</name>
    <dbReference type="NCBI Taxonomy" id="2728835"/>
    <lineage>
        <taxon>Bacteria</taxon>
        <taxon>Pseudomonadati</taxon>
        <taxon>Verrucomicrobiota</taxon>
        <taxon>Verrucomicrobiia</taxon>
        <taxon>Verrucomicrobiales</taxon>
        <taxon>Verrucomicrobiaceae</taxon>
        <taxon>Luteolibacter</taxon>
    </lineage>
</organism>
<dbReference type="RefSeq" id="WP_169453492.1">
    <property type="nucleotide sequence ID" value="NZ_CP051774.1"/>
</dbReference>
<dbReference type="KEGG" id="luo:HHL09_05465"/>
<dbReference type="Proteomes" id="UP000501812">
    <property type="component" value="Chromosome"/>
</dbReference>
<evidence type="ECO:0000313" key="2">
    <source>
        <dbReference type="EMBL" id="QJE95245.1"/>
    </source>
</evidence>
<sequence length="65" mass="6937">MSTTEQPKEGSKRVTLSIPDKIDQKVDAAVGETGLSRAAVIRLSLDRGIDRLLEQLKGSDAKTAA</sequence>
<reference evidence="2 3" key="1">
    <citation type="submission" date="2020-04" db="EMBL/GenBank/DDBJ databases">
        <title>Luteolibacter sp. G-1-1-1 isolated from soil.</title>
        <authorList>
            <person name="Dahal R.H."/>
        </authorList>
    </citation>
    <scope>NUCLEOTIDE SEQUENCE [LARGE SCALE GENOMIC DNA]</scope>
    <source>
        <strain evidence="2 3">G-1-1-1</strain>
    </source>
</reference>
<dbReference type="Pfam" id="PF01402">
    <property type="entry name" value="RHH_1"/>
    <property type="match status" value="1"/>
</dbReference>
<gene>
    <name evidence="2" type="ORF">HHL09_05465</name>
</gene>
<keyword evidence="3" id="KW-1185">Reference proteome</keyword>
<dbReference type="AlphaFoldDB" id="A0A858RET7"/>
<evidence type="ECO:0000259" key="1">
    <source>
        <dbReference type="Pfam" id="PF01402"/>
    </source>
</evidence>
<name>A0A858RET7_9BACT</name>
<evidence type="ECO:0000313" key="3">
    <source>
        <dbReference type="Proteomes" id="UP000501812"/>
    </source>
</evidence>
<accession>A0A858RET7</accession>
<dbReference type="GO" id="GO:0006355">
    <property type="term" value="P:regulation of DNA-templated transcription"/>
    <property type="evidence" value="ECO:0007669"/>
    <property type="project" value="InterPro"/>
</dbReference>
<dbReference type="EMBL" id="CP051774">
    <property type="protein sequence ID" value="QJE95245.1"/>
    <property type="molecule type" value="Genomic_DNA"/>
</dbReference>